<proteinExistence type="predicted"/>
<accession>E6PZD4</accession>
<feature type="transmembrane region" description="Helical" evidence="1">
    <location>
        <begin position="74"/>
        <end position="95"/>
    </location>
</feature>
<evidence type="ECO:0000313" key="2">
    <source>
        <dbReference type="EMBL" id="CBI00293.1"/>
    </source>
</evidence>
<keyword evidence="1" id="KW-0812">Transmembrane</keyword>
<dbReference type="AlphaFoldDB" id="E6PZD4"/>
<dbReference type="EMBL" id="CABN01000118">
    <property type="protein sequence ID" value="CBI00293.1"/>
    <property type="molecule type" value="Genomic_DNA"/>
</dbReference>
<name>E6PZD4_9ZZZZ</name>
<comment type="caution">
    <text evidence="2">The sequence shown here is derived from an EMBL/GenBank/DDBJ whole genome shotgun (WGS) entry which is preliminary data.</text>
</comment>
<reference evidence="2" key="1">
    <citation type="submission" date="2009-10" db="EMBL/GenBank/DDBJ databases">
        <title>Diversity of trophic interactions inside an arsenic-rich microbial ecosystem.</title>
        <authorList>
            <person name="Bertin P.N."/>
            <person name="Heinrich-Salmeron A."/>
            <person name="Pelletier E."/>
            <person name="Goulhen-Chollet F."/>
            <person name="Arsene-Ploetze F."/>
            <person name="Gallien S."/>
            <person name="Calteau A."/>
            <person name="Vallenet D."/>
            <person name="Casiot C."/>
            <person name="Chane-Woon-Ming B."/>
            <person name="Giloteaux L."/>
            <person name="Barakat M."/>
            <person name="Bonnefoy V."/>
            <person name="Bruneel O."/>
            <person name="Chandler M."/>
            <person name="Cleiss J."/>
            <person name="Duran R."/>
            <person name="Elbaz-Poulichet F."/>
            <person name="Fonknechten N."/>
            <person name="Lauga B."/>
            <person name="Mornico D."/>
            <person name="Ortet P."/>
            <person name="Schaeffer C."/>
            <person name="Siguier P."/>
            <person name="Alexander Thil Smith A."/>
            <person name="Van Dorsselaer A."/>
            <person name="Weissenbach J."/>
            <person name="Medigue C."/>
            <person name="Le Paslier D."/>
        </authorList>
    </citation>
    <scope>NUCLEOTIDE SEQUENCE</scope>
</reference>
<organism evidence="2">
    <name type="scientific">mine drainage metagenome</name>
    <dbReference type="NCBI Taxonomy" id="410659"/>
    <lineage>
        <taxon>unclassified sequences</taxon>
        <taxon>metagenomes</taxon>
        <taxon>ecological metagenomes</taxon>
    </lineage>
</organism>
<keyword evidence="1" id="KW-0472">Membrane</keyword>
<gene>
    <name evidence="2" type="ORF">CARN3_1306</name>
</gene>
<feature type="transmembrane region" description="Helical" evidence="1">
    <location>
        <begin position="47"/>
        <end position="68"/>
    </location>
</feature>
<protein>
    <submittedName>
        <fullName evidence="2">Uncharacterized protein</fullName>
    </submittedName>
</protein>
<evidence type="ECO:0000256" key="1">
    <source>
        <dbReference type="SAM" id="Phobius"/>
    </source>
</evidence>
<sequence length="120" mass="13320">MDWTKTPDILAVGSLVWAFHSILRREHRAAERNPELGHADIFADSRLWLLGWILILVHFAGFFVATVPGLLGDVGVGIGLIALVAAAVAFMRASIPYRLQRSSYWMTYMLGHCCPVKVAQ</sequence>
<keyword evidence="1" id="KW-1133">Transmembrane helix</keyword>